<dbReference type="InterPro" id="IPR012340">
    <property type="entry name" value="NA-bd_OB-fold"/>
</dbReference>
<proteinExistence type="predicted"/>
<sequence length="174" mass="19436">MGLIKEKFDRTMEVEGEWSVGAYRWKAPKGYLDEYVRNFKDRKITGTLCSSCGRVYVPPREICARCFTETAEKVEVSQYGEVLAFLVSPPLEKGKVVIAGIDAVQAGFLKEGEQIILAIVRFEGTASSLVLPLVNIEPEKVRVGMKVKAVWAEECRGRLADLIGVEPAFEVKYE</sequence>
<dbReference type="PANTHER" id="PTHR34075">
    <property type="entry name" value="BLR3430 PROTEIN"/>
    <property type="match status" value="1"/>
</dbReference>
<organism evidence="2">
    <name type="scientific">Archaeoglobus fulgidus</name>
    <dbReference type="NCBI Taxonomy" id="2234"/>
    <lineage>
        <taxon>Archaea</taxon>
        <taxon>Methanobacteriati</taxon>
        <taxon>Methanobacteriota</taxon>
        <taxon>Archaeoglobi</taxon>
        <taxon>Archaeoglobales</taxon>
        <taxon>Archaeoglobaceae</taxon>
        <taxon>Archaeoglobus</taxon>
    </lineage>
</organism>
<dbReference type="SUPFAM" id="SSF50249">
    <property type="entry name" value="Nucleic acid-binding proteins"/>
    <property type="match status" value="1"/>
</dbReference>
<dbReference type="AlphaFoldDB" id="A0A7C3R8P3"/>
<comment type="caution">
    <text evidence="2">The sequence shown here is derived from an EMBL/GenBank/DDBJ whole genome shotgun (WGS) entry which is preliminary data.</text>
</comment>
<protein>
    <submittedName>
        <fullName evidence="2">Zn-ribbon domain-containing OB-fold protein</fullName>
    </submittedName>
</protein>
<evidence type="ECO:0000313" key="3">
    <source>
        <dbReference type="EMBL" id="HGF87877.1"/>
    </source>
</evidence>
<dbReference type="Gene3D" id="6.10.30.10">
    <property type="match status" value="1"/>
</dbReference>
<dbReference type="EMBL" id="DSQD01000177">
    <property type="protein sequence ID" value="HGF87877.1"/>
    <property type="molecule type" value="Genomic_DNA"/>
</dbReference>
<dbReference type="InterPro" id="IPR052513">
    <property type="entry name" value="Thioester_dehydratase-like"/>
</dbReference>
<dbReference type="EMBL" id="DTLB01000013">
    <property type="protein sequence ID" value="HFW31862.1"/>
    <property type="molecule type" value="Genomic_DNA"/>
</dbReference>
<dbReference type="InterPro" id="IPR022002">
    <property type="entry name" value="ChsH2_Znr"/>
</dbReference>
<dbReference type="Pfam" id="PF12172">
    <property type="entry name" value="zf-ChsH2"/>
    <property type="match status" value="1"/>
</dbReference>
<feature type="domain" description="ChsH2 rubredoxin-like zinc ribbon" evidence="1">
    <location>
        <begin position="41"/>
        <end position="68"/>
    </location>
</feature>
<dbReference type="PANTHER" id="PTHR34075:SF4">
    <property type="entry name" value="DUF35 DOMAIN-CONTAINING PROTEIN"/>
    <property type="match status" value="1"/>
</dbReference>
<gene>
    <name evidence="3" type="ORF">ENR21_05750</name>
    <name evidence="2" type="ORF">ENW66_02765</name>
</gene>
<name>A0A7C3R8P3_ARCFL</name>
<reference evidence="2" key="1">
    <citation type="journal article" date="2020" name="mSystems">
        <title>Genome- and Community-Level Interaction Insights into Carbon Utilization and Element Cycling Functions of Hydrothermarchaeota in Hydrothermal Sediment.</title>
        <authorList>
            <person name="Zhou Z."/>
            <person name="Liu Y."/>
            <person name="Xu W."/>
            <person name="Pan J."/>
            <person name="Luo Z.H."/>
            <person name="Li M."/>
        </authorList>
    </citation>
    <scope>NUCLEOTIDE SEQUENCE [LARGE SCALE GENOMIC DNA]</scope>
    <source>
        <strain evidence="3">SpSt-38</strain>
        <strain evidence="2">SpSt-87</strain>
    </source>
</reference>
<evidence type="ECO:0000313" key="2">
    <source>
        <dbReference type="EMBL" id="HFW31862.1"/>
    </source>
</evidence>
<accession>A0A7C3R8P3</accession>
<evidence type="ECO:0000259" key="1">
    <source>
        <dbReference type="Pfam" id="PF12172"/>
    </source>
</evidence>